<evidence type="ECO:0000313" key="6">
    <source>
        <dbReference type="Proteomes" id="UP000030401"/>
    </source>
</evidence>
<dbReference type="InterPro" id="IPR002505">
    <property type="entry name" value="PTA_PTB"/>
</dbReference>
<dbReference type="PIRSF" id="PIRSF000428">
    <property type="entry name" value="P_Ac_trans"/>
    <property type="match status" value="1"/>
</dbReference>
<dbReference type="InterPro" id="IPR050500">
    <property type="entry name" value="Phos_Acetyltrans/Butyryltrans"/>
</dbReference>
<organism evidence="5 6">
    <name type="scientific">Pontibacillus litoralis JSM 072002</name>
    <dbReference type="NCBI Taxonomy" id="1385512"/>
    <lineage>
        <taxon>Bacteria</taxon>
        <taxon>Bacillati</taxon>
        <taxon>Bacillota</taxon>
        <taxon>Bacilli</taxon>
        <taxon>Bacillales</taxon>
        <taxon>Bacillaceae</taxon>
        <taxon>Pontibacillus</taxon>
    </lineage>
</organism>
<protein>
    <submittedName>
        <fullName evidence="5">Phosphate butyryltransferase</fullName>
        <ecNumber evidence="5">2.3.1.19</ecNumber>
    </submittedName>
</protein>
<dbReference type="PANTHER" id="PTHR43356">
    <property type="entry name" value="PHOSPHATE ACETYLTRANSFERASE"/>
    <property type="match status" value="1"/>
</dbReference>
<dbReference type="STRING" id="1385512.N784_00275"/>
<name>A0A0A5HYY5_9BACI</name>
<dbReference type="Gene3D" id="3.40.718.10">
    <property type="entry name" value="Isopropylmalate Dehydrogenase"/>
    <property type="match status" value="1"/>
</dbReference>
<dbReference type="EMBL" id="AVPG01000001">
    <property type="protein sequence ID" value="KGX88822.1"/>
    <property type="molecule type" value="Genomic_DNA"/>
</dbReference>
<keyword evidence="2 5" id="KW-0808">Transferase</keyword>
<evidence type="ECO:0000313" key="5">
    <source>
        <dbReference type="EMBL" id="KGX88822.1"/>
    </source>
</evidence>
<dbReference type="NCBIfam" id="TIGR02706">
    <property type="entry name" value="P_butyryltrans"/>
    <property type="match status" value="1"/>
</dbReference>
<feature type="domain" description="Phosphate acetyl/butaryl transferase" evidence="4">
    <location>
        <begin position="78"/>
        <end position="294"/>
    </location>
</feature>
<dbReference type="OrthoDB" id="9774179at2"/>
<dbReference type="GO" id="GO:0019605">
    <property type="term" value="P:butyrate metabolic process"/>
    <property type="evidence" value="ECO:0007669"/>
    <property type="project" value="InterPro"/>
</dbReference>
<keyword evidence="6" id="KW-1185">Reference proteome</keyword>
<dbReference type="InterPro" id="IPR012147">
    <property type="entry name" value="P_Ac_Bu_trans"/>
</dbReference>
<dbReference type="NCBIfam" id="NF005837">
    <property type="entry name" value="PRK07742.1"/>
    <property type="match status" value="1"/>
</dbReference>
<gene>
    <name evidence="5" type="ORF">N784_00275</name>
</gene>
<dbReference type="NCBIfam" id="NF006045">
    <property type="entry name" value="PRK08190.1"/>
    <property type="match status" value="1"/>
</dbReference>
<sequence length="301" mass="32497">MNLEALLNRVNKQQKRKVAIAQAADEGVLEAVQHALEHELAEFRLVGNQEKIEQIAAKLSFQLNRKELNIHHVPDEKETASVAVKLVANGEADVVMKGNIDTKTVLKAVLHKEYGIRSKNVLSHVAVFEIPDREELMMLTDSGMNIAPTLEEKVQILNNSVRVAKAIGIEEPKVAPIAAVEVVNPAMQATLDAAALTQMQRRGQIKGCEVDGPLAFDNAYSQVAATQKGIESNVAGKADILLAPTIEVANALYKSFVYCANAKVAGIISGANAPIVLTSRADSAESKLYSLALALLTSERY</sequence>
<dbReference type="AlphaFoldDB" id="A0A0A5HYY5"/>
<proteinExistence type="inferred from homology"/>
<dbReference type="eggNOG" id="COG0280">
    <property type="taxonomic scope" value="Bacteria"/>
</dbReference>
<reference evidence="5 6" key="1">
    <citation type="submission" date="2013-08" db="EMBL/GenBank/DDBJ databases">
        <authorList>
            <person name="Huang J."/>
            <person name="Wang G."/>
        </authorList>
    </citation>
    <scope>NUCLEOTIDE SEQUENCE [LARGE SCALE GENOMIC DNA]</scope>
    <source>
        <strain evidence="5 6">JSM 072002</strain>
    </source>
</reference>
<evidence type="ECO:0000256" key="2">
    <source>
        <dbReference type="ARBA" id="ARBA00022679"/>
    </source>
</evidence>
<comment type="similarity">
    <text evidence="1">Belongs to the phosphate acetyltransferase and butyryltransferase family.</text>
</comment>
<dbReference type="Proteomes" id="UP000030401">
    <property type="component" value="Unassembled WGS sequence"/>
</dbReference>
<dbReference type="Pfam" id="PF01515">
    <property type="entry name" value="PTA_PTB"/>
    <property type="match status" value="2"/>
</dbReference>
<accession>A0A0A5HYY5</accession>
<dbReference type="SUPFAM" id="SSF53659">
    <property type="entry name" value="Isocitrate/Isopropylmalate dehydrogenase-like"/>
    <property type="match status" value="1"/>
</dbReference>
<evidence type="ECO:0000256" key="3">
    <source>
        <dbReference type="ARBA" id="ARBA00023315"/>
    </source>
</evidence>
<dbReference type="GO" id="GO:0050182">
    <property type="term" value="F:phosphate butyryltransferase activity"/>
    <property type="evidence" value="ECO:0007669"/>
    <property type="project" value="UniProtKB-EC"/>
</dbReference>
<dbReference type="PANTHER" id="PTHR43356:SF2">
    <property type="entry name" value="PHOSPHATE ACETYLTRANSFERASE"/>
    <property type="match status" value="1"/>
</dbReference>
<evidence type="ECO:0000259" key="4">
    <source>
        <dbReference type="Pfam" id="PF01515"/>
    </source>
</evidence>
<keyword evidence="3 5" id="KW-0012">Acyltransferase</keyword>
<dbReference type="EC" id="2.3.1.19" evidence="5"/>
<feature type="domain" description="Phosphate acetyl/butaryl transferase" evidence="4">
    <location>
        <begin position="5"/>
        <end position="67"/>
    </location>
</feature>
<dbReference type="InterPro" id="IPR014079">
    <property type="entry name" value="Phosphate_butyryltransferase"/>
</dbReference>
<comment type="caution">
    <text evidence="5">The sequence shown here is derived from an EMBL/GenBank/DDBJ whole genome shotgun (WGS) entry which is preliminary data.</text>
</comment>
<dbReference type="RefSeq" id="WP_036830840.1">
    <property type="nucleotide sequence ID" value="NZ_AVPG01000001.1"/>
</dbReference>
<evidence type="ECO:0000256" key="1">
    <source>
        <dbReference type="ARBA" id="ARBA00005656"/>
    </source>
</evidence>